<dbReference type="InterPro" id="IPR023801">
    <property type="entry name" value="His_deacetylse_dom"/>
</dbReference>
<organism evidence="3">
    <name type="scientific">Pongo abelii</name>
    <name type="common">Sumatran orangutan</name>
    <name type="synonym">Pongo pygmaeus abelii</name>
    <dbReference type="NCBI Taxonomy" id="9601"/>
    <lineage>
        <taxon>Eukaryota</taxon>
        <taxon>Metazoa</taxon>
        <taxon>Chordata</taxon>
        <taxon>Craniata</taxon>
        <taxon>Vertebrata</taxon>
        <taxon>Euteleostomi</taxon>
        <taxon>Mammalia</taxon>
        <taxon>Eutheria</taxon>
        <taxon>Euarchontoglires</taxon>
        <taxon>Primates</taxon>
        <taxon>Haplorrhini</taxon>
        <taxon>Catarrhini</taxon>
        <taxon>Hominidae</taxon>
        <taxon>Pongo</taxon>
    </lineage>
</organism>
<evidence type="ECO:0000259" key="2">
    <source>
        <dbReference type="Pfam" id="PF00850"/>
    </source>
</evidence>
<dbReference type="Gene3D" id="3.40.800.20">
    <property type="entry name" value="Histone deacetylase domain"/>
    <property type="match status" value="3"/>
</dbReference>
<sequence length="619" mass="66268">MGTALVYHEDMTATRLLWDDPECEIERPERLTAALDRLRQRGLEQRCLLLSAREASEEELGLVHSPEYVSLVRETQVLGKEELQALSGQFDAICFHPSTFHCARLAAGAGLQLVDAVLTGAVQNGLALVRPPGHHSQRAAANGFCVFNNVAIAAAHAKQKHGLHRILVVDWDVHHGQGIQYLFEDDPSILYFSWHRYEHGRFWPFLRESDADAVGRGQGLGFTVNLPWNQVGMGNADYVAAFLHLLLPLAFEGGYHLESLAESVCMTVQTLLGDPAPPLSGSMVPCQSALESIQSARAAQAPHWKSLQLQDVTPVLMSPSILSPEERPPPLLPGGPVCKGAASAPSSLLDQPCLCPAPSVRTAVALTAPDITLVLPPDVIQQEGSALREETEAWARPHESLAREEALAALGKLLYLLDGMLDGQVNSGIAATPASAAAATLDVAIRRGLSHGAQRLLCVALGQLDRPPDLAHDGRSLWLNIRGKEAAALSMFHVSTPLPAMTGGFLSCILGLVLPLAYSFQPDLVLVALGPGHGLQGRHAALLAAMLRGLAGGRVLALLEEDSTPQLAGILARVLNGEAPPSLGASSVASPEDVRALMYLRGQLEPQWKMLQCHPHLVA</sequence>
<dbReference type="GO" id="GO:0033558">
    <property type="term" value="F:protein lysine deacetylase activity"/>
    <property type="evidence" value="ECO:0007669"/>
    <property type="project" value="UniProtKB-ARBA"/>
</dbReference>
<dbReference type="PANTHER" id="PTHR10625:SF43">
    <property type="entry name" value="POLYAMINE DEACETYLASE HDAC10"/>
    <property type="match status" value="1"/>
</dbReference>
<name>A0A2J8XTD6_PONAB</name>
<dbReference type="InterPro" id="IPR023696">
    <property type="entry name" value="Ureohydrolase_dom_sf"/>
</dbReference>
<evidence type="ECO:0000256" key="1">
    <source>
        <dbReference type="ARBA" id="ARBA00022801"/>
    </source>
</evidence>
<accession>A0A8I5U733</accession>
<dbReference type="Proteomes" id="UP000001595">
    <property type="component" value="Chromosome 22"/>
</dbReference>
<dbReference type="SUPFAM" id="SSF52768">
    <property type="entry name" value="Arginase/deacetylase"/>
    <property type="match status" value="2"/>
</dbReference>
<dbReference type="InterPro" id="IPR037138">
    <property type="entry name" value="His_deacetylse_dom_sf"/>
</dbReference>
<proteinExistence type="predicted"/>
<dbReference type="GO" id="GO:0040029">
    <property type="term" value="P:epigenetic regulation of gene expression"/>
    <property type="evidence" value="ECO:0007669"/>
    <property type="project" value="TreeGrafter"/>
</dbReference>
<reference evidence="4 5" key="1">
    <citation type="submission" date="2008-02" db="EMBL/GenBank/DDBJ databases">
        <title>A 6x draft sequence assembly of the Pongo pygmaeus abelii genome.</title>
        <authorList>
            <person name="Wilson R.K."/>
            <person name="Mardis E."/>
        </authorList>
    </citation>
    <scope>NUCLEOTIDE SEQUENCE [LARGE SCALE GENOMIC DNA]</scope>
</reference>
<protein>
    <submittedName>
        <fullName evidence="3">HDAC10 isoform 7</fullName>
    </submittedName>
    <submittedName>
        <fullName evidence="4">Histone deacetylase 10</fullName>
    </submittedName>
</protein>
<dbReference type="EMBL" id="NDHI03003317">
    <property type="protein sequence ID" value="PNJ85300.1"/>
    <property type="molecule type" value="Genomic_DNA"/>
</dbReference>
<dbReference type="GO" id="GO:0016787">
    <property type="term" value="F:hydrolase activity"/>
    <property type="evidence" value="ECO:0007669"/>
    <property type="project" value="UniProtKB-KW"/>
</dbReference>
<dbReference type="Pfam" id="PF00850">
    <property type="entry name" value="Hist_deacetyl"/>
    <property type="match status" value="1"/>
</dbReference>
<keyword evidence="5" id="KW-1185">Reference proteome</keyword>
<gene>
    <name evidence="4" type="primary">HDAC10</name>
    <name evidence="3" type="ORF">CR201_G0044496</name>
</gene>
<evidence type="ECO:0000313" key="5">
    <source>
        <dbReference type="Proteomes" id="UP000001595"/>
    </source>
</evidence>
<dbReference type="InterPro" id="IPR000286">
    <property type="entry name" value="HDACs"/>
</dbReference>
<dbReference type="PRINTS" id="PR01270">
    <property type="entry name" value="HDASUPER"/>
</dbReference>
<dbReference type="PANTHER" id="PTHR10625">
    <property type="entry name" value="HISTONE DEACETYLASE HDAC1-RELATED"/>
    <property type="match status" value="1"/>
</dbReference>
<evidence type="ECO:0000313" key="3">
    <source>
        <dbReference type="EMBL" id="PNJ85300.1"/>
    </source>
</evidence>
<dbReference type="AlphaFoldDB" id="A0A2J8XTD6"/>
<dbReference type="Ensembl" id="ENSPPYT00000042274.1">
    <property type="protein sequence ID" value="ENSPPYP00000037847.1"/>
    <property type="gene ID" value="ENSPPYG00000011979.2"/>
</dbReference>
<evidence type="ECO:0000313" key="4">
    <source>
        <dbReference type="Ensembl" id="ENSPPYP00000037847.1"/>
    </source>
</evidence>
<accession>A0A2J8XTD6</accession>
<feature type="domain" description="Histone deacetylase" evidence="2">
    <location>
        <begin position="25"/>
        <end position="249"/>
    </location>
</feature>
<dbReference type="GeneTree" id="ENSGT00940000160061"/>
<reference evidence="4" key="3">
    <citation type="submission" date="2025-05" db="UniProtKB">
        <authorList>
            <consortium name="Ensembl"/>
        </authorList>
    </citation>
    <scope>IDENTIFICATION</scope>
</reference>
<reference evidence="3" key="2">
    <citation type="submission" date="2017-12" db="EMBL/GenBank/DDBJ databases">
        <title>High-resolution comparative analysis of great ape genomes.</title>
        <authorList>
            <person name="Pollen A."/>
            <person name="Hastie A."/>
            <person name="Hormozdiari F."/>
            <person name="Dougherty M."/>
            <person name="Liu R."/>
            <person name="Chaisson M."/>
            <person name="Hoppe E."/>
            <person name="Hill C."/>
            <person name="Pang A."/>
            <person name="Hillier L."/>
            <person name="Baker C."/>
            <person name="Armstrong J."/>
            <person name="Shendure J."/>
            <person name="Paten B."/>
            <person name="Wilson R."/>
            <person name="Chao H."/>
            <person name="Schneider V."/>
            <person name="Ventura M."/>
            <person name="Kronenberg Z."/>
            <person name="Murali S."/>
            <person name="Gordon D."/>
            <person name="Cantsilieris S."/>
            <person name="Munson K."/>
            <person name="Nelson B."/>
            <person name="Raja A."/>
            <person name="Underwood J."/>
            <person name="Diekhans M."/>
            <person name="Fiddes I."/>
            <person name="Haussler D."/>
            <person name="Eichler E."/>
        </authorList>
    </citation>
    <scope>NUCLEOTIDE SEQUENCE [LARGE SCALE GENOMIC DNA]</scope>
    <source>
        <strain evidence="3">Susie</strain>
    </source>
</reference>
<keyword evidence="1" id="KW-0378">Hydrolase</keyword>